<proteinExistence type="predicted"/>
<evidence type="ECO:0000313" key="2">
    <source>
        <dbReference type="Proteomes" id="UP000198304"/>
    </source>
</evidence>
<dbReference type="RefSeq" id="WP_176431237.1">
    <property type="nucleotide sequence ID" value="NZ_FZOJ01000005.1"/>
</dbReference>
<sequence length="61" mass="7029">MKAYSVFLTGMRRGLYHHCQNISTGNGVEEICKTSDAPQGKRCFFILQKPSKMRKVHEKNK</sequence>
<name>A0A239C8Z5_9FIRM</name>
<accession>A0A239C8Z5</accession>
<dbReference type="AlphaFoldDB" id="A0A239C8Z5"/>
<organism evidence="1 2">
    <name type="scientific">Anaerovirgula multivorans</name>
    <dbReference type="NCBI Taxonomy" id="312168"/>
    <lineage>
        <taxon>Bacteria</taxon>
        <taxon>Bacillati</taxon>
        <taxon>Bacillota</taxon>
        <taxon>Clostridia</taxon>
        <taxon>Peptostreptococcales</taxon>
        <taxon>Natronincolaceae</taxon>
        <taxon>Anaerovirgula</taxon>
    </lineage>
</organism>
<dbReference type="EMBL" id="FZOJ01000005">
    <property type="protein sequence ID" value="SNS16429.1"/>
    <property type="molecule type" value="Genomic_DNA"/>
</dbReference>
<protein>
    <submittedName>
        <fullName evidence="1">Uncharacterized protein</fullName>
    </submittedName>
</protein>
<gene>
    <name evidence="1" type="ORF">SAMN05446037_100566</name>
</gene>
<evidence type="ECO:0000313" key="1">
    <source>
        <dbReference type="EMBL" id="SNS16429.1"/>
    </source>
</evidence>
<dbReference type="Proteomes" id="UP000198304">
    <property type="component" value="Unassembled WGS sequence"/>
</dbReference>
<keyword evidence="2" id="KW-1185">Reference proteome</keyword>
<reference evidence="1 2" key="1">
    <citation type="submission" date="2017-06" db="EMBL/GenBank/DDBJ databases">
        <authorList>
            <person name="Kim H.J."/>
            <person name="Triplett B.A."/>
        </authorList>
    </citation>
    <scope>NUCLEOTIDE SEQUENCE [LARGE SCALE GENOMIC DNA]</scope>
    <source>
        <strain evidence="1 2">SCA</strain>
    </source>
</reference>